<evidence type="ECO:0000256" key="6">
    <source>
        <dbReference type="SAM" id="MobiDB-lite"/>
    </source>
</evidence>
<dbReference type="InterPro" id="IPR025252">
    <property type="entry name" value="DUF4200"/>
</dbReference>
<dbReference type="GO" id="GO:0007266">
    <property type="term" value="P:Rho protein signal transduction"/>
    <property type="evidence" value="ECO:0007669"/>
    <property type="project" value="InterPro"/>
</dbReference>
<feature type="region of interest" description="Disordered" evidence="6">
    <location>
        <begin position="326"/>
        <end position="347"/>
    </location>
</feature>
<dbReference type="Proteomes" id="UP000438429">
    <property type="component" value="Unassembled WGS sequence"/>
</dbReference>
<evidence type="ECO:0000256" key="4">
    <source>
        <dbReference type="ARBA" id="ARBA00022490"/>
    </source>
</evidence>
<name>A0A6A4SN33_SCOMX</name>
<dbReference type="GO" id="GO:0005829">
    <property type="term" value="C:cytosol"/>
    <property type="evidence" value="ECO:0007669"/>
    <property type="project" value="TreeGrafter"/>
</dbReference>
<keyword evidence="4" id="KW-0963">Cytoplasm</keyword>
<feature type="compositionally biased region" description="Basic and acidic residues" evidence="6">
    <location>
        <begin position="383"/>
        <end position="413"/>
    </location>
</feature>
<dbReference type="GO" id="GO:0005096">
    <property type="term" value="F:GTPase activator activity"/>
    <property type="evidence" value="ECO:0007669"/>
    <property type="project" value="UniProtKB-KW"/>
</dbReference>
<dbReference type="Pfam" id="PF13863">
    <property type="entry name" value="DUF4200"/>
    <property type="match status" value="1"/>
</dbReference>
<comment type="caution">
    <text evidence="8">The sequence shown here is derived from an EMBL/GenBank/DDBJ whole genome shotgun (WGS) entry which is preliminary data.</text>
</comment>
<dbReference type="InterPro" id="IPR014756">
    <property type="entry name" value="Ig_E-set"/>
</dbReference>
<dbReference type="GO" id="GO:0016020">
    <property type="term" value="C:membrane"/>
    <property type="evidence" value="ECO:0007669"/>
    <property type="project" value="TreeGrafter"/>
</dbReference>
<protein>
    <recommendedName>
        <fullName evidence="7">DUF4200 domain-containing protein</fullName>
    </recommendedName>
</protein>
<feature type="coiled-coil region" evidence="5">
    <location>
        <begin position="7"/>
        <end position="87"/>
    </location>
</feature>
<keyword evidence="3" id="KW-0343">GTPase activation</keyword>
<dbReference type="PRINTS" id="PR00492">
    <property type="entry name" value="RHOGDI"/>
</dbReference>
<evidence type="ECO:0000259" key="7">
    <source>
        <dbReference type="Pfam" id="PF13863"/>
    </source>
</evidence>
<dbReference type="InterPro" id="IPR000406">
    <property type="entry name" value="Rho_GDI"/>
</dbReference>
<dbReference type="AlphaFoldDB" id="A0A6A4SN33"/>
<feature type="domain" description="DUF4200" evidence="7">
    <location>
        <begin position="6"/>
        <end position="101"/>
    </location>
</feature>
<accession>A0A6A4SN33</accession>
<dbReference type="PANTHER" id="PTHR10980">
    <property type="entry name" value="RHO GDP-DISSOCIATION INHIBITOR"/>
    <property type="match status" value="1"/>
</dbReference>
<dbReference type="InterPro" id="IPR024792">
    <property type="entry name" value="RhoGDI_dom_sf"/>
</dbReference>
<organism evidence="8 9">
    <name type="scientific">Scophthalmus maximus</name>
    <name type="common">Turbot</name>
    <name type="synonym">Psetta maxima</name>
    <dbReference type="NCBI Taxonomy" id="52904"/>
    <lineage>
        <taxon>Eukaryota</taxon>
        <taxon>Metazoa</taxon>
        <taxon>Chordata</taxon>
        <taxon>Craniata</taxon>
        <taxon>Vertebrata</taxon>
        <taxon>Euteleostomi</taxon>
        <taxon>Actinopterygii</taxon>
        <taxon>Neopterygii</taxon>
        <taxon>Teleostei</taxon>
        <taxon>Neoteleostei</taxon>
        <taxon>Acanthomorphata</taxon>
        <taxon>Carangaria</taxon>
        <taxon>Pleuronectiformes</taxon>
        <taxon>Pleuronectoidei</taxon>
        <taxon>Scophthalmidae</taxon>
        <taxon>Scophthalmus</taxon>
    </lineage>
</organism>
<dbReference type="Pfam" id="PF02115">
    <property type="entry name" value="Rho_GDI"/>
    <property type="match status" value="1"/>
</dbReference>
<sequence length="726" mass="82960">MESSSEVVRLDKAIAAKKRLCKQLEELIEKEKSITEESLRKAEKKASDANGLFEKERACREEKLTVIEQLTDEIGSLESGIIEREEELSKYKRFKEILFKLKSIKQEDEAKTSVLPQVPNEEEQKLKVSDFKQLLDLMTNLTEQNISIVCLCDRGKETLEKIQPTSKMWLEKIQDLENEDEELIKMEDQINKKKKMVVKLKQSVQLYDSLKTVDEKLVLDALSKKVKKVYRFCTVRKITTKDKLVSTTDMLTAVEHCVYALLNQMMKIPENNFKKLKKVIFTEKQKERHIQSMRKTMEDETEKKMKYIKRAMSDIKKREGKRLMPRSIISKNQNRKRKTADERPPTPEEIVWDEQLVAEKDRPAVMTLWEDWRLDKDKREAALKKQRRENEKRATMHQSEPVHGKPRCKETERNTQSLRPTCPPPISKPVKTTTAVSSAAAKASCNNLQRPAVSHRPGHPLSTTKSLPIIPSAASQNKFRIPTKMRPGSFTGQRPASHPFLNHLITLAARNSNRLFDSGVQSATPQRGTMLGLDVCEVGGQVLELLWLTMCYRDPYGPNVCVTRMTLLCDQAPGPITMDLTGDQCTLKEKSFTLQEGAKYRVKIHFKVNREIVAGLKYHHLTYRKGIKALLHLSHPFILNCESVLPGGCRCCGGGVVAAERLLQQGPLGCGGQIEEGLEQCQQQQSQQKREAPVRSHDGLFTASLQKRLILHGARKLLRECKSLEE</sequence>
<evidence type="ECO:0000313" key="8">
    <source>
        <dbReference type="EMBL" id="KAF0032494.1"/>
    </source>
</evidence>
<reference evidence="8 9" key="1">
    <citation type="submission" date="2019-06" db="EMBL/GenBank/DDBJ databases">
        <title>Draft genomes of female and male turbot (Scophthalmus maximus).</title>
        <authorList>
            <person name="Xu H."/>
            <person name="Xu X.-W."/>
            <person name="Shao C."/>
            <person name="Chen S."/>
        </authorList>
    </citation>
    <scope>NUCLEOTIDE SEQUENCE [LARGE SCALE GENOMIC DNA]</scope>
    <source>
        <strain evidence="8">Ysfricsl-2016a</strain>
        <tissue evidence="8">Blood</tissue>
    </source>
</reference>
<proteinExistence type="inferred from homology"/>
<keyword evidence="5" id="KW-0175">Coiled coil</keyword>
<dbReference type="GO" id="GO:0005094">
    <property type="term" value="F:Rho GDP-dissociation inhibitor activity"/>
    <property type="evidence" value="ECO:0007669"/>
    <property type="project" value="InterPro"/>
</dbReference>
<feature type="coiled-coil region" evidence="5">
    <location>
        <begin position="173"/>
        <end position="203"/>
    </location>
</feature>
<comment type="subcellular location">
    <subcellularLocation>
        <location evidence="1">Cytoplasm</location>
    </subcellularLocation>
</comment>
<dbReference type="EMBL" id="VEVO01000013">
    <property type="protein sequence ID" value="KAF0032494.1"/>
    <property type="molecule type" value="Genomic_DNA"/>
</dbReference>
<dbReference type="GO" id="GO:0007399">
    <property type="term" value="P:nervous system development"/>
    <property type="evidence" value="ECO:0007669"/>
    <property type="project" value="UniProtKB-ARBA"/>
</dbReference>
<dbReference type="FunFam" id="2.70.50.30:FF:000004">
    <property type="entry name" value="Rho GDP-dissociation inhibitor 1"/>
    <property type="match status" value="1"/>
</dbReference>
<dbReference type="SUPFAM" id="SSF81296">
    <property type="entry name" value="E set domains"/>
    <property type="match status" value="1"/>
</dbReference>
<comment type="similarity">
    <text evidence="2">Belongs to the Rho GDI family.</text>
</comment>
<evidence type="ECO:0000256" key="2">
    <source>
        <dbReference type="ARBA" id="ARBA00009758"/>
    </source>
</evidence>
<dbReference type="PANTHER" id="PTHR10980:SF8">
    <property type="entry name" value="RHO GDP-DISSOCIATION INHIBITOR 3"/>
    <property type="match status" value="1"/>
</dbReference>
<dbReference type="Gene3D" id="2.70.50.30">
    <property type="entry name" value="Coagulation Factor XIII, subunit A, domain 1"/>
    <property type="match status" value="1"/>
</dbReference>
<feature type="region of interest" description="Disordered" evidence="6">
    <location>
        <begin position="383"/>
        <end position="430"/>
    </location>
</feature>
<gene>
    <name evidence="8" type="ORF">F2P81_014784</name>
</gene>
<evidence type="ECO:0000256" key="5">
    <source>
        <dbReference type="SAM" id="Coils"/>
    </source>
</evidence>
<evidence type="ECO:0000313" key="9">
    <source>
        <dbReference type="Proteomes" id="UP000438429"/>
    </source>
</evidence>
<evidence type="ECO:0000256" key="3">
    <source>
        <dbReference type="ARBA" id="ARBA00022468"/>
    </source>
</evidence>
<evidence type="ECO:0000256" key="1">
    <source>
        <dbReference type="ARBA" id="ARBA00004496"/>
    </source>
</evidence>